<dbReference type="GeneID" id="25727996"/>
<proteinExistence type="predicted"/>
<keyword evidence="2" id="KW-1185">Reference proteome</keyword>
<dbReference type="KEGG" id="mng:MNEG_10798"/>
<name>A0A0D2M0M7_9CHLO</name>
<gene>
    <name evidence="1" type="ORF">MNEG_10798</name>
</gene>
<dbReference type="RefSeq" id="XP_013896184.1">
    <property type="nucleotide sequence ID" value="XM_014040730.1"/>
</dbReference>
<dbReference type="EMBL" id="KK102683">
    <property type="protein sequence ID" value="KIY97164.1"/>
    <property type="molecule type" value="Genomic_DNA"/>
</dbReference>
<evidence type="ECO:0000313" key="2">
    <source>
        <dbReference type="Proteomes" id="UP000054498"/>
    </source>
</evidence>
<reference evidence="1 2" key="1">
    <citation type="journal article" date="2013" name="BMC Genomics">
        <title>Reconstruction of the lipid metabolism for the microalga Monoraphidium neglectum from its genome sequence reveals characteristics suitable for biofuel production.</title>
        <authorList>
            <person name="Bogen C."/>
            <person name="Al-Dilaimi A."/>
            <person name="Albersmeier A."/>
            <person name="Wichmann J."/>
            <person name="Grundmann M."/>
            <person name="Rupp O."/>
            <person name="Lauersen K.J."/>
            <person name="Blifernez-Klassen O."/>
            <person name="Kalinowski J."/>
            <person name="Goesmann A."/>
            <person name="Mussgnug J.H."/>
            <person name="Kruse O."/>
        </authorList>
    </citation>
    <scope>NUCLEOTIDE SEQUENCE [LARGE SCALE GENOMIC DNA]</scope>
    <source>
        <strain evidence="1 2">SAG 48.87</strain>
    </source>
</reference>
<accession>A0A0D2M0M7</accession>
<protein>
    <submittedName>
        <fullName evidence="1">Uncharacterized protein</fullName>
    </submittedName>
</protein>
<organism evidence="1 2">
    <name type="scientific">Monoraphidium neglectum</name>
    <dbReference type="NCBI Taxonomy" id="145388"/>
    <lineage>
        <taxon>Eukaryota</taxon>
        <taxon>Viridiplantae</taxon>
        <taxon>Chlorophyta</taxon>
        <taxon>core chlorophytes</taxon>
        <taxon>Chlorophyceae</taxon>
        <taxon>CS clade</taxon>
        <taxon>Sphaeropleales</taxon>
        <taxon>Selenastraceae</taxon>
        <taxon>Monoraphidium</taxon>
    </lineage>
</organism>
<dbReference type="AlphaFoldDB" id="A0A0D2M0M7"/>
<evidence type="ECO:0000313" key="1">
    <source>
        <dbReference type="EMBL" id="KIY97164.1"/>
    </source>
</evidence>
<dbReference type="Proteomes" id="UP000054498">
    <property type="component" value="Unassembled WGS sequence"/>
</dbReference>
<sequence>MDQLCSALLAPANATADSKDPTTLQYGCGVATVAQVNKVSGDLAALEPKINAAAAQATSAQAALAGGNNQTAVLRAEVNALRAAIAALTAKSRDQIAALNAQVQELKANATNGTDPAIAQQIAALAAADTRTAQKLALLDAADQTAAQGVAALNSTLAATKSAQEANAAAISLANATVESVKSSVTAGAAAVTLVNASLTALASTVANVSAIDFSVYAKTADLANLNAVTLGGIPAAQYLRLRRLSVQAHRARAGACFPVDICG</sequence>